<protein>
    <recommendedName>
        <fullName evidence="8">Actin-related protein 5</fullName>
    </recommendedName>
</protein>
<feature type="non-terminal residue" evidence="6">
    <location>
        <position position="1"/>
    </location>
</feature>
<dbReference type="InterPro" id="IPR001790">
    <property type="entry name" value="Ribosomal_uL10"/>
</dbReference>
<dbReference type="Gene3D" id="2.30.36.70">
    <property type="entry name" value="Actin, Chain A, domain 2"/>
    <property type="match status" value="1"/>
</dbReference>
<reference evidence="6 7" key="1">
    <citation type="submission" date="2021-05" db="EMBL/GenBank/DDBJ databases">
        <title>Genome Assembly of Synthetic Allotetraploid Brassica napus Reveals Homoeologous Exchanges between Subgenomes.</title>
        <authorList>
            <person name="Davis J.T."/>
        </authorList>
    </citation>
    <scope>NUCLEOTIDE SEQUENCE [LARGE SCALE GENOMIC DNA]</scope>
    <source>
        <strain evidence="7">cv. Da-Ae</strain>
        <tissue evidence="6">Seedling</tissue>
    </source>
</reference>
<evidence type="ECO:0000256" key="4">
    <source>
        <dbReference type="RuleBase" id="RU000487"/>
    </source>
</evidence>
<feature type="region of interest" description="Disordered" evidence="5">
    <location>
        <begin position="366"/>
        <end position="396"/>
    </location>
</feature>
<evidence type="ECO:0000313" key="7">
    <source>
        <dbReference type="Proteomes" id="UP000824890"/>
    </source>
</evidence>
<dbReference type="EMBL" id="JAGKQM010000005">
    <property type="protein sequence ID" value="KAH0927407.1"/>
    <property type="molecule type" value="Genomic_DNA"/>
</dbReference>
<dbReference type="InterPro" id="IPR043141">
    <property type="entry name" value="Ribosomal_uL10-like_sf"/>
</dbReference>
<evidence type="ECO:0000256" key="5">
    <source>
        <dbReference type="SAM" id="MobiDB-lite"/>
    </source>
</evidence>
<feature type="compositionally biased region" description="Polar residues" evidence="5">
    <location>
        <begin position="477"/>
        <end position="489"/>
    </location>
</feature>
<dbReference type="SUPFAM" id="SSF53067">
    <property type="entry name" value="Actin-like ATPase domain"/>
    <property type="match status" value="2"/>
</dbReference>
<dbReference type="Gene3D" id="3.30.70.1730">
    <property type="match status" value="1"/>
</dbReference>
<evidence type="ECO:0000256" key="1">
    <source>
        <dbReference type="ARBA" id="ARBA00008889"/>
    </source>
</evidence>
<feature type="region of interest" description="Disordered" evidence="5">
    <location>
        <begin position="417"/>
        <end position="448"/>
    </location>
</feature>
<accession>A0ABQ8DDH9</accession>
<organism evidence="6 7">
    <name type="scientific">Brassica napus</name>
    <name type="common">Rape</name>
    <dbReference type="NCBI Taxonomy" id="3708"/>
    <lineage>
        <taxon>Eukaryota</taxon>
        <taxon>Viridiplantae</taxon>
        <taxon>Streptophyta</taxon>
        <taxon>Embryophyta</taxon>
        <taxon>Tracheophyta</taxon>
        <taxon>Spermatophyta</taxon>
        <taxon>Magnoliopsida</taxon>
        <taxon>eudicotyledons</taxon>
        <taxon>Gunneridae</taxon>
        <taxon>Pentapetalae</taxon>
        <taxon>rosids</taxon>
        <taxon>malvids</taxon>
        <taxon>Brassicales</taxon>
        <taxon>Brassicaceae</taxon>
        <taxon>Brassiceae</taxon>
        <taxon>Brassica</taxon>
    </lineage>
</organism>
<dbReference type="PANTHER" id="PTHR11937">
    <property type="entry name" value="ACTIN"/>
    <property type="match status" value="1"/>
</dbReference>
<keyword evidence="2" id="KW-0689">Ribosomal protein</keyword>
<comment type="caution">
    <text evidence="6">The sequence shown here is derived from an EMBL/GenBank/DDBJ whole genome shotgun (WGS) entry which is preliminary data.</text>
</comment>
<evidence type="ECO:0000256" key="2">
    <source>
        <dbReference type="ARBA" id="ARBA00022980"/>
    </source>
</evidence>
<feature type="compositionally biased region" description="Acidic residues" evidence="5">
    <location>
        <begin position="376"/>
        <end position="386"/>
    </location>
</feature>
<dbReference type="Gene3D" id="3.90.640.10">
    <property type="entry name" value="Actin, Chain A, domain 4"/>
    <property type="match status" value="2"/>
</dbReference>
<evidence type="ECO:0008006" key="8">
    <source>
        <dbReference type="Google" id="ProtNLM"/>
    </source>
</evidence>
<keyword evidence="3" id="KW-0687">Ribonucleoprotein</keyword>
<dbReference type="CDD" id="cd05797">
    <property type="entry name" value="Ribosomal_L10"/>
    <property type="match status" value="1"/>
</dbReference>
<dbReference type="Proteomes" id="UP000824890">
    <property type="component" value="Unassembled WGS sequence"/>
</dbReference>
<sequence length="881" mass="100327">TTATAIGMPIVSKTRRQTDYNLFPPSVPIVIDNGASYFRIGWAGETEPRVVFRNIVQRPRHKATGETVTIVGDQDPAMMKFFDCTRSGPRSAFDSNVVYQFEIMEYILDFAFDRLGVSGSAIDHPILITECVCNPVYSRSKMAELLFETYGVPAVAFGVDAAFSYKYNQRHGKCKKDGIVICPGFTTTHTIPFVDGEPVYKGSCRTNIGGYHVTDYLKQLLSLKYPFHSSIFTWEKAEELKLEHCFIAPDYVSEARKFQEGTKEAEEKTRYWQLPWIPPPVEVPPSEEEIARKAAIREKQGQRLREMAEAKRSSKINEMENELHSLHFLVKQLDQVEEDDIPSFLSDTGYASRQELESTVSKVTQALRKARGEPKDETDEFEENTDSNEKYPLINVPDNMLTPEQIKDKKKQLFLKTTTEGRLRARQKRNEEELEKERRNQLEEERRRENPEFYLEEMRAQYKEVLERVEQKKRLKTNGSNTNGNQKSGNVGRGERLSAAKRERMRLLTTAAFDRGKGEDTFGAKDEDWQLYKLMSKDHEEDDERPDSDEAELARLSSRLQEIDPTFELKAEGEPGQTSGEAPRVRPLTEEDYKIVIGVERFRCPEILFHPNLVGIDQVGLDEMVGASIRRLPHDDDKELEEKLTSSILMTGGCSLVPGMKKRLECGIRMIRPCGSTINVVQAKDPVLDAWRGASAFAADLNFLGNAFTKKDYYEKGEEWLRILCILNLQNCHFITGINYNGLTVKQLQELRGILRENSNTKLLVAKNTLVFKALEGTKWESLKPCMKGMNAWIFVQTEDIPAALKTFVSFQKEKKLFDNNLGGAVFEEKLYAPQDYKVIETMPSREDVYGMMFGGLHWPGLDLVNTLEAPAASENESAAA</sequence>
<keyword evidence="7" id="KW-1185">Reference proteome</keyword>
<feature type="compositionally biased region" description="Basic and acidic residues" evidence="5">
    <location>
        <begin position="419"/>
        <end position="448"/>
    </location>
</feature>
<gene>
    <name evidence="6" type="ORF">HID58_019663</name>
</gene>
<feature type="region of interest" description="Disordered" evidence="5">
    <location>
        <begin position="473"/>
        <end position="497"/>
    </location>
</feature>
<name>A0ABQ8DDH9_BRANA</name>
<dbReference type="Pfam" id="PF00466">
    <property type="entry name" value="Ribosomal_L10"/>
    <property type="match status" value="1"/>
</dbReference>
<dbReference type="NCBIfam" id="NF000955">
    <property type="entry name" value="PRK00099.1-1"/>
    <property type="match status" value="1"/>
</dbReference>
<evidence type="ECO:0000256" key="3">
    <source>
        <dbReference type="ARBA" id="ARBA00023274"/>
    </source>
</evidence>
<proteinExistence type="inferred from homology"/>
<comment type="similarity">
    <text evidence="1">Belongs to the universal ribosomal protein uL10 family.</text>
</comment>
<dbReference type="Pfam" id="PF00022">
    <property type="entry name" value="Actin"/>
    <property type="match status" value="2"/>
</dbReference>
<dbReference type="InterPro" id="IPR047865">
    <property type="entry name" value="Ribosomal_uL10_bac_type"/>
</dbReference>
<dbReference type="InterPro" id="IPR043129">
    <property type="entry name" value="ATPase_NBD"/>
</dbReference>
<dbReference type="SMART" id="SM00268">
    <property type="entry name" value="ACTIN"/>
    <property type="match status" value="1"/>
</dbReference>
<comment type="similarity">
    <text evidence="4">Belongs to the actin family.</text>
</comment>
<dbReference type="CDD" id="cd10211">
    <property type="entry name" value="ASKHA_NBD_Arp5"/>
    <property type="match status" value="1"/>
</dbReference>
<evidence type="ECO:0000313" key="6">
    <source>
        <dbReference type="EMBL" id="KAH0927407.1"/>
    </source>
</evidence>
<dbReference type="InterPro" id="IPR004000">
    <property type="entry name" value="Actin"/>
</dbReference>
<dbReference type="Gene3D" id="3.30.420.40">
    <property type="match status" value="4"/>
</dbReference>
<dbReference type="SUPFAM" id="SSF160369">
    <property type="entry name" value="Ribosomal protein L10-like"/>
    <property type="match status" value="1"/>
</dbReference>